<dbReference type="AlphaFoldDB" id="A0AAD7XJC2"/>
<evidence type="ECO:0000256" key="1">
    <source>
        <dbReference type="SAM" id="Phobius"/>
    </source>
</evidence>
<dbReference type="PANTHER" id="PTHR43861">
    <property type="entry name" value="TRANS-ACONITATE 2-METHYLTRANSFERASE-RELATED"/>
    <property type="match status" value="1"/>
</dbReference>
<evidence type="ECO:0000313" key="3">
    <source>
        <dbReference type="EMBL" id="KAJ8604312.1"/>
    </source>
</evidence>
<keyword evidence="1" id="KW-0472">Membrane</keyword>
<comment type="caution">
    <text evidence="3">The sequence shown here is derived from an EMBL/GenBank/DDBJ whole genome shotgun (WGS) entry which is preliminary data.</text>
</comment>
<reference evidence="3" key="1">
    <citation type="submission" date="2023-01" db="EMBL/GenBank/DDBJ databases">
        <title>Metagenome sequencing of chrysophaentin producing Chrysophaeum taylorii.</title>
        <authorList>
            <person name="Davison J."/>
            <person name="Bewley C."/>
        </authorList>
    </citation>
    <scope>NUCLEOTIDE SEQUENCE</scope>
    <source>
        <strain evidence="3">NIES-1699</strain>
    </source>
</reference>
<proteinExistence type="predicted"/>
<dbReference type="InterPro" id="IPR025714">
    <property type="entry name" value="Methyltranfer_dom"/>
</dbReference>
<organism evidence="3 4">
    <name type="scientific">Chrysophaeum taylorii</name>
    <dbReference type="NCBI Taxonomy" id="2483200"/>
    <lineage>
        <taxon>Eukaryota</taxon>
        <taxon>Sar</taxon>
        <taxon>Stramenopiles</taxon>
        <taxon>Ochrophyta</taxon>
        <taxon>Pelagophyceae</taxon>
        <taxon>Pelagomonadales</taxon>
        <taxon>Pelagomonadaceae</taxon>
        <taxon>Chrysophaeum</taxon>
    </lineage>
</organism>
<evidence type="ECO:0000313" key="4">
    <source>
        <dbReference type="Proteomes" id="UP001230188"/>
    </source>
</evidence>
<protein>
    <recommendedName>
        <fullName evidence="2">Methyltransferase domain-containing protein</fullName>
    </recommendedName>
</protein>
<name>A0AAD7XJC2_9STRA</name>
<feature type="domain" description="Methyltransferase" evidence="2">
    <location>
        <begin position="72"/>
        <end position="201"/>
    </location>
</feature>
<evidence type="ECO:0000259" key="2">
    <source>
        <dbReference type="Pfam" id="PF13847"/>
    </source>
</evidence>
<dbReference type="CDD" id="cd02440">
    <property type="entry name" value="AdoMet_MTases"/>
    <property type="match status" value="1"/>
</dbReference>
<keyword evidence="4" id="KW-1185">Reference proteome</keyword>
<sequence length="263" mass="28742">MATASTTWRSVAASYDKYIRAGGEGPGNYEKRVASWGYDPPFLARCGIEEAADFLSEACGGGCPLRLDEPRPGETVLDLGCGSGHDLVIASRLVGPKGRVYGVDLSPEMVDAARRKLDAYSAQGELLQGAIDDDTLDLPPADVCVSNGVFNLCFDKSKAFATAFRALKPGGRFLLADVCEVPRQANVVAGCVSPDEYARLMSRAGFVDVRVVAITDFWTSDHTRCFEFTARKPPIARRRRWVLELVATIFLLATTVTRFRFRF</sequence>
<accession>A0AAD7XJC2</accession>
<dbReference type="Pfam" id="PF13847">
    <property type="entry name" value="Methyltransf_31"/>
    <property type="match status" value="1"/>
</dbReference>
<dbReference type="InterPro" id="IPR029063">
    <property type="entry name" value="SAM-dependent_MTases_sf"/>
</dbReference>
<dbReference type="SUPFAM" id="SSF53335">
    <property type="entry name" value="S-adenosyl-L-methionine-dependent methyltransferases"/>
    <property type="match status" value="1"/>
</dbReference>
<dbReference type="PANTHER" id="PTHR43861:SF1">
    <property type="entry name" value="TRANS-ACONITATE 2-METHYLTRANSFERASE"/>
    <property type="match status" value="1"/>
</dbReference>
<dbReference type="EMBL" id="JAQMWT010000334">
    <property type="protein sequence ID" value="KAJ8604312.1"/>
    <property type="molecule type" value="Genomic_DNA"/>
</dbReference>
<keyword evidence="1" id="KW-0812">Transmembrane</keyword>
<keyword evidence="1" id="KW-1133">Transmembrane helix</keyword>
<gene>
    <name evidence="3" type="ORF">CTAYLR_002557</name>
</gene>
<dbReference type="Gene3D" id="3.40.50.150">
    <property type="entry name" value="Vaccinia Virus protein VP39"/>
    <property type="match status" value="1"/>
</dbReference>
<feature type="transmembrane region" description="Helical" evidence="1">
    <location>
        <begin position="241"/>
        <end position="261"/>
    </location>
</feature>
<dbReference type="Proteomes" id="UP001230188">
    <property type="component" value="Unassembled WGS sequence"/>
</dbReference>